<accession>A0ABQ8YZQ0</accession>
<feature type="region of interest" description="Disordered" evidence="1">
    <location>
        <begin position="442"/>
        <end position="544"/>
    </location>
</feature>
<feature type="region of interest" description="Disordered" evidence="1">
    <location>
        <begin position="148"/>
        <end position="178"/>
    </location>
</feature>
<proteinExistence type="predicted"/>
<sequence>MSENEKENSNTNEVNSSPILDSELGSFYLQDLESNYENENSFGFDFGTFPISSSLNNRGNIAKRTGSLHHTTSFDKQFNNYNISTFGEILLSEDNLEDSGLPFLTFQDPLTISQLQDQKSLTIIQQTNEIQEDFENENKSDYLEKEKEKEKLKEKENESEEELHLKQFPLSENNPMDKENQESFTILNRPDGNDFEKNKNLVLEKPFQKKKMKENKNQEEENELDFNSVLRQVESRGLFKEGIGNQEQQQKKRKQKEGISMNNLNKYNQAKVLNNQKKRKLKKKTQKKSTFEEGFDSLMLQNLSLKDHKQRKRDLKPKNNRVGSLHRLDSTVIESGKEVFKLLVGQLWVISGGASQKFLSPFTIEMTKKIGEIFDASENETKKFQSQLKYLLSNSRRTFTEFVLEILVALLSLNYSKSEIPEISKQFWNILEEINEFNNENKTKINNNNVNNNKNNDTNTNSNSNDTDNNNGNNGGNTNSIKEENININSNQKEREKKNKDKQEQEPEKEKEKGRERERENERKSEKEKEKENEEENKLTNEPDGSQKLKLKLEQIYQQCFTQKVLMYWFNNRFVDRLNAFFQIQEQQKFFKQHLFFLGKSKFLLSCLLLARELVKREDNIVYKYYQLINTHFNNNILNLYSNNRGKKVKLINQIISVYGLNGGNYWSIISKDYCKKIQFQPKDIFHHFPFISIINNPKLVNLCSKNISEAPLKMRNLVNNENRLHTHTKINENWLAKKKIF</sequence>
<gene>
    <name evidence="2" type="ORF">M0813_16374</name>
</gene>
<feature type="compositionally biased region" description="Low complexity" evidence="1">
    <location>
        <begin position="442"/>
        <end position="491"/>
    </location>
</feature>
<evidence type="ECO:0000313" key="2">
    <source>
        <dbReference type="EMBL" id="KAJ6250112.1"/>
    </source>
</evidence>
<feature type="compositionally biased region" description="Basic residues" evidence="1">
    <location>
        <begin position="276"/>
        <end position="287"/>
    </location>
</feature>
<evidence type="ECO:0000256" key="1">
    <source>
        <dbReference type="SAM" id="MobiDB-lite"/>
    </source>
</evidence>
<organism evidence="2 3">
    <name type="scientific">Anaeramoeba flamelloides</name>
    <dbReference type="NCBI Taxonomy" id="1746091"/>
    <lineage>
        <taxon>Eukaryota</taxon>
        <taxon>Metamonada</taxon>
        <taxon>Anaeramoebidae</taxon>
        <taxon>Anaeramoeba</taxon>
    </lineage>
</organism>
<keyword evidence="3" id="KW-1185">Reference proteome</keyword>
<evidence type="ECO:0000313" key="3">
    <source>
        <dbReference type="Proteomes" id="UP001150062"/>
    </source>
</evidence>
<feature type="compositionally biased region" description="Basic and acidic residues" evidence="1">
    <location>
        <begin position="492"/>
        <end position="544"/>
    </location>
</feature>
<dbReference type="EMBL" id="JAOAOG010000085">
    <property type="protein sequence ID" value="KAJ6250112.1"/>
    <property type="molecule type" value="Genomic_DNA"/>
</dbReference>
<feature type="region of interest" description="Disordered" evidence="1">
    <location>
        <begin position="240"/>
        <end position="288"/>
    </location>
</feature>
<comment type="caution">
    <text evidence="2">The sequence shown here is derived from an EMBL/GenBank/DDBJ whole genome shotgun (WGS) entry which is preliminary data.</text>
</comment>
<dbReference type="Proteomes" id="UP001150062">
    <property type="component" value="Unassembled WGS sequence"/>
</dbReference>
<name>A0ABQ8YZQ0_9EUKA</name>
<reference evidence="2" key="1">
    <citation type="submission" date="2022-08" db="EMBL/GenBank/DDBJ databases">
        <title>Novel sulfate-reducing endosymbionts in the free-living metamonad Anaeramoeba.</title>
        <authorList>
            <person name="Jerlstrom-Hultqvist J."/>
            <person name="Cepicka I."/>
            <person name="Gallot-Lavallee L."/>
            <person name="Salas-Leiva D."/>
            <person name="Curtis B.A."/>
            <person name="Zahonova K."/>
            <person name="Pipaliya S."/>
            <person name="Dacks J."/>
            <person name="Roger A.J."/>
        </authorList>
    </citation>
    <scope>NUCLEOTIDE SEQUENCE</scope>
    <source>
        <strain evidence="2">Schooner1</strain>
    </source>
</reference>
<protein>
    <submittedName>
        <fullName evidence="2">Fip1-like 1 protein</fullName>
    </submittedName>
</protein>